<evidence type="ECO:0000313" key="4">
    <source>
        <dbReference type="EMBL" id="OSC99633.1"/>
    </source>
</evidence>
<sequence length="360" mass="40500">MSTSQKKPILVIGATGAQGLAVIDGFLKPAADGSPSPYSIRALTRNIESARAQELAARGVELYEGSTDDLGKVLAAMAGIYGAFVNTDSFTIGEVKEVYTGMRIFELANKIGTVKHFVWSGLDYSFKKGGYNPTYRCVHHDGKGRVSDWMRAQPSVVSDSGMSWSIMSTMVYMEMLRTPMLGPLKKKADGTYVFASPIGSGHVPMVTLEDAGFFARHIFDHRETTSAQELEIASDWVDWPYLVATFTKVTGQPAVYLPLSMEEWFGLWVQDDINMPLANEKKAPDGSTTWKENFMAWWSQYRDNLIKRDWEWLREVNPYRHTLETWMRATAYTGDIDLTLLKNSQDGKVCRLDTERIRKL</sequence>
<name>A0A1Y2IG85_TRAC3</name>
<dbReference type="PANTHER" id="PTHR42748:SF14">
    <property type="entry name" value="SNOAL-LIKE DOMAIN-CONTAINING PROTEIN"/>
    <property type="match status" value="1"/>
</dbReference>
<dbReference type="STRING" id="1353009.A0A1Y2IG85"/>
<dbReference type="CDD" id="cd05251">
    <property type="entry name" value="NmrA_like_SDR_a"/>
    <property type="match status" value="1"/>
</dbReference>
<dbReference type="InterPro" id="IPR036291">
    <property type="entry name" value="NAD(P)-bd_dom_sf"/>
</dbReference>
<evidence type="ECO:0000256" key="1">
    <source>
        <dbReference type="ARBA" id="ARBA00006328"/>
    </source>
</evidence>
<dbReference type="InterPro" id="IPR008030">
    <property type="entry name" value="NmrA-like"/>
</dbReference>
<reference evidence="4 5" key="1">
    <citation type="journal article" date="2015" name="Biotechnol. Biofuels">
        <title>Enhanced degradation of softwood versus hardwood by the white-rot fungus Pycnoporus coccineus.</title>
        <authorList>
            <person name="Couturier M."/>
            <person name="Navarro D."/>
            <person name="Chevret D."/>
            <person name="Henrissat B."/>
            <person name="Piumi F."/>
            <person name="Ruiz-Duenas F.J."/>
            <person name="Martinez A.T."/>
            <person name="Grigoriev I.V."/>
            <person name="Riley R."/>
            <person name="Lipzen A."/>
            <person name="Berrin J.G."/>
            <person name="Master E.R."/>
            <person name="Rosso M.N."/>
        </authorList>
    </citation>
    <scope>NUCLEOTIDE SEQUENCE [LARGE SCALE GENOMIC DNA]</scope>
    <source>
        <strain evidence="4 5">BRFM310</strain>
    </source>
</reference>
<organism evidence="4 5">
    <name type="scientific">Trametes coccinea (strain BRFM310)</name>
    <name type="common">Pycnoporus coccineus</name>
    <dbReference type="NCBI Taxonomy" id="1353009"/>
    <lineage>
        <taxon>Eukaryota</taxon>
        <taxon>Fungi</taxon>
        <taxon>Dikarya</taxon>
        <taxon>Basidiomycota</taxon>
        <taxon>Agaricomycotina</taxon>
        <taxon>Agaricomycetes</taxon>
        <taxon>Polyporales</taxon>
        <taxon>Polyporaceae</taxon>
        <taxon>Trametes</taxon>
    </lineage>
</organism>
<evidence type="ECO:0000313" key="5">
    <source>
        <dbReference type="Proteomes" id="UP000193067"/>
    </source>
</evidence>
<dbReference type="GO" id="GO:0005634">
    <property type="term" value="C:nucleus"/>
    <property type="evidence" value="ECO:0007669"/>
    <property type="project" value="TreeGrafter"/>
</dbReference>
<dbReference type="Pfam" id="PF05368">
    <property type="entry name" value="NmrA"/>
    <property type="match status" value="1"/>
</dbReference>
<keyword evidence="2" id="KW-0521">NADP</keyword>
<comment type="similarity">
    <text evidence="1">Belongs to the NmrA-type oxidoreductase family.</text>
</comment>
<dbReference type="SUPFAM" id="SSF51735">
    <property type="entry name" value="NAD(P)-binding Rossmann-fold domains"/>
    <property type="match status" value="1"/>
</dbReference>
<dbReference type="EMBL" id="KZ084126">
    <property type="protein sequence ID" value="OSC99633.1"/>
    <property type="molecule type" value="Genomic_DNA"/>
</dbReference>
<evidence type="ECO:0000256" key="2">
    <source>
        <dbReference type="ARBA" id="ARBA00022857"/>
    </source>
</evidence>
<dbReference type="AlphaFoldDB" id="A0A1Y2IG85"/>
<gene>
    <name evidence="4" type="ORF">PYCCODRAFT_1415662</name>
</gene>
<dbReference type="OrthoDB" id="300709at2759"/>
<proteinExistence type="inferred from homology"/>
<dbReference type="Proteomes" id="UP000193067">
    <property type="component" value="Unassembled WGS sequence"/>
</dbReference>
<dbReference type="Gene3D" id="3.90.25.10">
    <property type="entry name" value="UDP-galactose 4-epimerase, domain 1"/>
    <property type="match status" value="1"/>
</dbReference>
<dbReference type="InterPro" id="IPR051164">
    <property type="entry name" value="NmrA-like_oxidored"/>
</dbReference>
<accession>A0A1Y2IG85</accession>
<keyword evidence="5" id="KW-1185">Reference proteome</keyword>
<evidence type="ECO:0000259" key="3">
    <source>
        <dbReference type="Pfam" id="PF05368"/>
    </source>
</evidence>
<dbReference type="Gene3D" id="3.40.50.720">
    <property type="entry name" value="NAD(P)-binding Rossmann-like Domain"/>
    <property type="match status" value="1"/>
</dbReference>
<dbReference type="PANTHER" id="PTHR42748">
    <property type="entry name" value="NITROGEN METABOLITE REPRESSION PROTEIN NMRA FAMILY MEMBER"/>
    <property type="match status" value="1"/>
</dbReference>
<feature type="domain" description="NmrA-like" evidence="3">
    <location>
        <begin position="5"/>
        <end position="263"/>
    </location>
</feature>
<protein>
    <submittedName>
        <fullName evidence="4">NAD-P-binding protein</fullName>
    </submittedName>
</protein>